<keyword evidence="5 7" id="KW-0238">DNA-binding</keyword>
<evidence type="ECO:0000313" key="10">
    <source>
        <dbReference type="EMBL" id="CAG9805007.1"/>
    </source>
</evidence>
<evidence type="ECO:0000259" key="9">
    <source>
        <dbReference type="PROSITE" id="PS50950"/>
    </source>
</evidence>
<accession>A0A9N9RWA5</accession>
<evidence type="ECO:0000256" key="1">
    <source>
        <dbReference type="ARBA" id="ARBA00022723"/>
    </source>
</evidence>
<keyword evidence="4" id="KW-0862">Zinc</keyword>
<keyword evidence="2" id="KW-0677">Repeat</keyword>
<dbReference type="GO" id="GO:0008270">
    <property type="term" value="F:zinc ion binding"/>
    <property type="evidence" value="ECO:0007669"/>
    <property type="project" value="UniProtKB-KW"/>
</dbReference>
<sequence length="526" mass="61799">MPSACCVCKRVKQIGDTVSFHKFPFQNKEVCEKWIEFVKNASKDSDNVVRKITKFSSICSQHFKATDILENGANSRKSLKRHAIPLINIRQVYQMPPVIIVEEEQTENYEFCGLCRTLSRERSLILIDDNNFSIMRKCLPFVNFNLSLMQKICYECNEILNTFSSFIDRVIVAQNMLNQEVPIRRIDEIPRSIKLEPLIEDDLHVPMLAPKNFEEHLALQTNRTSTNQKKCEILEIVDIKPFNFLPFETNALTCEISEQNIVNDTSYEEDEIQILSPKQLKVEINDQDDGENELELIKNYVYISTIFMHDHNYVKESNHGNNVKTEFDEDIQVQSSRSITPSSTQELVHIKKVCCKRKFNSFKQFLLHKVTKHKSKDMARDHCALCRKRFTTKRSLNFHKRFNCKTNIQHMKAVKINYTKFLTELKEKRIKNIQRKPRRTSFICKICNKTFKGSKNLYQHKNATHRQSKHKCNICDKSFKMKHGLKQHIKAQHEKKKLFNCAICNHSFALKGDLKRCRHSDLKRKT</sequence>
<keyword evidence="1" id="KW-0479">Metal-binding</keyword>
<evidence type="ECO:0000256" key="2">
    <source>
        <dbReference type="ARBA" id="ARBA00022737"/>
    </source>
</evidence>
<dbReference type="InterPro" id="IPR036236">
    <property type="entry name" value="Znf_C2H2_sf"/>
</dbReference>
<dbReference type="InterPro" id="IPR013087">
    <property type="entry name" value="Znf_C2H2_type"/>
</dbReference>
<protein>
    <submittedName>
        <fullName evidence="10">Uncharacterized protein</fullName>
    </submittedName>
</protein>
<dbReference type="Proteomes" id="UP001153620">
    <property type="component" value="Chromosome 2"/>
</dbReference>
<dbReference type="EMBL" id="OU895878">
    <property type="protein sequence ID" value="CAG9805007.1"/>
    <property type="molecule type" value="Genomic_DNA"/>
</dbReference>
<evidence type="ECO:0000256" key="7">
    <source>
        <dbReference type="PROSITE-ProRule" id="PRU00309"/>
    </source>
</evidence>
<dbReference type="GO" id="GO:0003677">
    <property type="term" value="F:DNA binding"/>
    <property type="evidence" value="ECO:0007669"/>
    <property type="project" value="UniProtKB-UniRule"/>
</dbReference>
<dbReference type="GO" id="GO:0045944">
    <property type="term" value="P:positive regulation of transcription by RNA polymerase II"/>
    <property type="evidence" value="ECO:0007669"/>
    <property type="project" value="TreeGrafter"/>
</dbReference>
<reference evidence="10" key="1">
    <citation type="submission" date="2022-01" db="EMBL/GenBank/DDBJ databases">
        <authorList>
            <person name="King R."/>
        </authorList>
    </citation>
    <scope>NUCLEOTIDE SEQUENCE</scope>
</reference>
<dbReference type="Gene3D" id="3.30.160.60">
    <property type="entry name" value="Classic Zinc Finger"/>
    <property type="match status" value="2"/>
</dbReference>
<feature type="domain" description="THAP-type" evidence="9">
    <location>
        <begin position="1"/>
        <end position="88"/>
    </location>
</feature>
<dbReference type="InterPro" id="IPR006612">
    <property type="entry name" value="THAP_Znf"/>
</dbReference>
<evidence type="ECO:0000256" key="5">
    <source>
        <dbReference type="ARBA" id="ARBA00023125"/>
    </source>
</evidence>
<dbReference type="GO" id="GO:0005634">
    <property type="term" value="C:nucleus"/>
    <property type="evidence" value="ECO:0007669"/>
    <property type="project" value="TreeGrafter"/>
</dbReference>
<feature type="domain" description="C2H2-type" evidence="8">
    <location>
        <begin position="442"/>
        <end position="470"/>
    </location>
</feature>
<organism evidence="10 11">
    <name type="scientific">Chironomus riparius</name>
    <dbReference type="NCBI Taxonomy" id="315576"/>
    <lineage>
        <taxon>Eukaryota</taxon>
        <taxon>Metazoa</taxon>
        <taxon>Ecdysozoa</taxon>
        <taxon>Arthropoda</taxon>
        <taxon>Hexapoda</taxon>
        <taxon>Insecta</taxon>
        <taxon>Pterygota</taxon>
        <taxon>Neoptera</taxon>
        <taxon>Endopterygota</taxon>
        <taxon>Diptera</taxon>
        <taxon>Nematocera</taxon>
        <taxon>Chironomoidea</taxon>
        <taxon>Chironomidae</taxon>
        <taxon>Chironominae</taxon>
        <taxon>Chironomus</taxon>
    </lineage>
</organism>
<keyword evidence="3 6" id="KW-0863">Zinc-finger</keyword>
<evidence type="ECO:0000259" key="8">
    <source>
        <dbReference type="PROSITE" id="PS50157"/>
    </source>
</evidence>
<dbReference type="OrthoDB" id="6496718at2759"/>
<dbReference type="SMART" id="SM00355">
    <property type="entry name" value="ZnF_C2H2"/>
    <property type="match status" value="2"/>
</dbReference>
<evidence type="ECO:0000256" key="3">
    <source>
        <dbReference type="ARBA" id="ARBA00022771"/>
    </source>
</evidence>
<dbReference type="PROSITE" id="PS50157">
    <property type="entry name" value="ZINC_FINGER_C2H2_2"/>
    <property type="match status" value="2"/>
</dbReference>
<dbReference type="SMART" id="SM00980">
    <property type="entry name" value="THAP"/>
    <property type="match status" value="1"/>
</dbReference>
<reference evidence="10" key="2">
    <citation type="submission" date="2022-10" db="EMBL/GenBank/DDBJ databases">
        <authorList>
            <consortium name="ENA_rothamsted_submissions"/>
            <consortium name="culmorum"/>
            <person name="King R."/>
        </authorList>
    </citation>
    <scope>NUCLEOTIDE SEQUENCE</scope>
</reference>
<keyword evidence="11" id="KW-1185">Reference proteome</keyword>
<dbReference type="SUPFAM" id="SSF57716">
    <property type="entry name" value="Glucocorticoid receptor-like (DNA-binding domain)"/>
    <property type="match status" value="1"/>
</dbReference>
<dbReference type="PANTHER" id="PTHR24403">
    <property type="entry name" value="ZINC FINGER PROTEIN"/>
    <property type="match status" value="1"/>
</dbReference>
<dbReference type="PANTHER" id="PTHR24403:SF67">
    <property type="entry name" value="FI01116P-RELATED"/>
    <property type="match status" value="1"/>
</dbReference>
<gene>
    <name evidence="10" type="ORF">CHIRRI_LOCUS7884</name>
</gene>
<dbReference type="InterPro" id="IPR050688">
    <property type="entry name" value="Zinc_finger/UBP_domain"/>
</dbReference>
<dbReference type="SUPFAM" id="SSF57667">
    <property type="entry name" value="beta-beta-alpha zinc fingers"/>
    <property type="match status" value="1"/>
</dbReference>
<feature type="domain" description="C2H2-type" evidence="8">
    <location>
        <begin position="470"/>
        <end position="498"/>
    </location>
</feature>
<evidence type="ECO:0000256" key="6">
    <source>
        <dbReference type="PROSITE-ProRule" id="PRU00042"/>
    </source>
</evidence>
<proteinExistence type="predicted"/>
<evidence type="ECO:0000256" key="4">
    <source>
        <dbReference type="ARBA" id="ARBA00022833"/>
    </source>
</evidence>
<dbReference type="PROSITE" id="PS00028">
    <property type="entry name" value="ZINC_FINGER_C2H2_1"/>
    <property type="match status" value="2"/>
</dbReference>
<name>A0A9N9RWA5_9DIPT</name>
<dbReference type="PROSITE" id="PS50950">
    <property type="entry name" value="ZF_THAP"/>
    <property type="match status" value="1"/>
</dbReference>
<dbReference type="AlphaFoldDB" id="A0A9N9RWA5"/>
<evidence type="ECO:0000313" key="11">
    <source>
        <dbReference type="Proteomes" id="UP001153620"/>
    </source>
</evidence>